<keyword evidence="1" id="KW-0560">Oxidoreductase</keyword>
<gene>
    <name evidence="2" type="ORF">ENO04_03240</name>
</gene>
<dbReference type="EMBL" id="DSDY01000101">
    <property type="protein sequence ID" value="HDS10620.1"/>
    <property type="molecule type" value="Genomic_DNA"/>
</dbReference>
<protein>
    <submittedName>
        <fullName evidence="2">Uncharacterized protein</fullName>
    </submittedName>
</protein>
<dbReference type="AlphaFoldDB" id="A0A7C1E2N2"/>
<evidence type="ECO:0000256" key="1">
    <source>
        <dbReference type="ARBA" id="ARBA00023002"/>
    </source>
</evidence>
<dbReference type="PANTHER" id="PTHR38755:SF1">
    <property type="entry name" value="METHYLENE-TETRAHYDROFOLATE REDUCTASE C-TERMINAL DOMAIN-CONTAINING PROTEIN"/>
    <property type="match status" value="1"/>
</dbReference>
<name>A0A7C1E2N2_9CREN</name>
<evidence type="ECO:0000313" key="2">
    <source>
        <dbReference type="EMBL" id="HDS10620.1"/>
    </source>
</evidence>
<organism evidence="2">
    <name type="scientific">Fervidicoccus fontis</name>
    <dbReference type="NCBI Taxonomy" id="683846"/>
    <lineage>
        <taxon>Archaea</taxon>
        <taxon>Thermoproteota</taxon>
        <taxon>Thermoprotei</taxon>
        <taxon>Fervidicoccales</taxon>
        <taxon>Fervidicoccaceae</taxon>
        <taxon>Fervidicoccus</taxon>
    </lineage>
</organism>
<dbReference type="InterPro" id="IPR029041">
    <property type="entry name" value="FAD-linked_oxidoreductase-like"/>
</dbReference>
<dbReference type="PANTHER" id="PTHR38755">
    <property type="entry name" value="5,10-METHYLENETETRAHYDROFOLATE REDUCTASE"/>
    <property type="match status" value="1"/>
</dbReference>
<dbReference type="Gene3D" id="3.20.20.220">
    <property type="match status" value="1"/>
</dbReference>
<dbReference type="UniPathway" id="UPA00193"/>
<sequence>MKFYVEVQPSRFRDKLDEQFAVIKEVSERVHVPDAPMGYPKASSIVIAFLALAHGLRATVHLRTTDYSYVGFLNQIYGAHLIGIDKMLLLRGDPPYRGSTVSDVSPEEGLRIIRSDERLSAMKVGFILSLRYPIEKIRERICFNPDFVLVTHKSREKLSWLTDSYGGEKIGYLIVSTPRNEELVKKLPQREDVCRLEKLAECVDESSVYLDSLLVSCPEDIKECVYALKKIM</sequence>
<dbReference type="SUPFAM" id="SSF51730">
    <property type="entry name" value="FAD-linked oxidoreductase"/>
    <property type="match status" value="1"/>
</dbReference>
<reference evidence="2" key="1">
    <citation type="journal article" date="2020" name="mSystems">
        <title>Genome- and Community-Level Interaction Insights into Carbon Utilization and Element Cycling Functions of Hydrothermarchaeota in Hydrothermal Sediment.</title>
        <authorList>
            <person name="Zhou Z."/>
            <person name="Liu Y."/>
            <person name="Xu W."/>
            <person name="Pan J."/>
            <person name="Luo Z.H."/>
            <person name="Li M."/>
        </authorList>
    </citation>
    <scope>NUCLEOTIDE SEQUENCE [LARGE SCALE GENOMIC DNA]</scope>
    <source>
        <strain evidence="2">SpSt-123</strain>
    </source>
</reference>
<proteinExistence type="predicted"/>
<accession>A0A7C1E2N2</accession>
<dbReference type="GO" id="GO:0016491">
    <property type="term" value="F:oxidoreductase activity"/>
    <property type="evidence" value="ECO:0007669"/>
    <property type="project" value="UniProtKB-KW"/>
</dbReference>
<dbReference type="GO" id="GO:0035999">
    <property type="term" value="P:tetrahydrofolate interconversion"/>
    <property type="evidence" value="ECO:0007669"/>
    <property type="project" value="UniProtKB-UniPathway"/>
</dbReference>
<comment type="caution">
    <text evidence="2">The sequence shown here is derived from an EMBL/GenBank/DDBJ whole genome shotgun (WGS) entry which is preliminary data.</text>
</comment>